<keyword evidence="5 10" id="KW-0997">Cell inner membrane</keyword>
<comment type="subcellular location">
    <subcellularLocation>
        <location evidence="1">Cell inner membrane</location>
        <topology evidence="1">Single-pass membrane protein</topology>
    </subcellularLocation>
</comment>
<dbReference type="EMBL" id="CP013099">
    <property type="protein sequence ID" value="ALP54309.1"/>
    <property type="molecule type" value="Genomic_DNA"/>
</dbReference>
<evidence type="ECO:0000313" key="12">
    <source>
        <dbReference type="EMBL" id="ALP54309.1"/>
    </source>
</evidence>
<dbReference type="GO" id="GO:0015628">
    <property type="term" value="P:protein secretion by the type II secretion system"/>
    <property type="evidence" value="ECO:0007669"/>
    <property type="project" value="InterPro"/>
</dbReference>
<comment type="similarity">
    <text evidence="2 10">Belongs to the GSP M family.</text>
</comment>
<dbReference type="PIRSF" id="PIRSF006291">
    <property type="entry name" value="GspM"/>
    <property type="match status" value="1"/>
</dbReference>
<dbReference type="Proteomes" id="UP000055136">
    <property type="component" value="Chromosome"/>
</dbReference>
<keyword evidence="9 10" id="KW-0472">Membrane</keyword>
<keyword evidence="4 10" id="KW-1003">Cell membrane</keyword>
<name>A0A0S2TGQ3_9GAMM</name>
<dbReference type="Pfam" id="PF04612">
    <property type="entry name" value="T2SSM"/>
    <property type="match status" value="1"/>
</dbReference>
<dbReference type="Gene3D" id="3.30.1360.100">
    <property type="entry name" value="General secretion pathway protein M, EpsM"/>
    <property type="match status" value="1"/>
</dbReference>
<proteinExistence type="inferred from homology"/>
<sequence length="164" mass="17989">MKAWWARLQANERRIMIAGAVVLALVVPYFGVWLPLQDDIAALEEQVREQQAVKRWMQQAAAEVKQLSASGSAPAERPRDGRSLLAVVDQTAKRSGLGPGLRRLEPEGQAAVRVWLEQVAFDDMAAWLTGLEQQNGLVVDTITIDRQDLPGQVNARITLAAPGV</sequence>
<evidence type="ECO:0000256" key="5">
    <source>
        <dbReference type="ARBA" id="ARBA00022519"/>
    </source>
</evidence>
<feature type="transmembrane region" description="Helical" evidence="11">
    <location>
        <begin position="15"/>
        <end position="36"/>
    </location>
</feature>
<dbReference type="InterPro" id="IPR007690">
    <property type="entry name" value="T2SS_GspM"/>
</dbReference>
<evidence type="ECO:0000256" key="1">
    <source>
        <dbReference type="ARBA" id="ARBA00004377"/>
    </source>
</evidence>
<dbReference type="STRING" id="1748243.Tel_14790"/>
<keyword evidence="6 11" id="KW-0812">Transmembrane</keyword>
<evidence type="ECO:0000256" key="11">
    <source>
        <dbReference type="SAM" id="Phobius"/>
    </source>
</evidence>
<accession>A0A0S2TGQ3</accession>
<keyword evidence="8 11" id="KW-1133">Transmembrane helix</keyword>
<evidence type="ECO:0000256" key="6">
    <source>
        <dbReference type="ARBA" id="ARBA00022692"/>
    </source>
</evidence>
<evidence type="ECO:0000256" key="2">
    <source>
        <dbReference type="ARBA" id="ARBA00010637"/>
    </source>
</evidence>
<dbReference type="AlphaFoldDB" id="A0A0S2TGQ3"/>
<evidence type="ECO:0000256" key="7">
    <source>
        <dbReference type="ARBA" id="ARBA00022927"/>
    </source>
</evidence>
<gene>
    <name evidence="12" type="ORF">Tel_14790</name>
</gene>
<dbReference type="SUPFAM" id="SSF103054">
    <property type="entry name" value="General secretion pathway protein M, EpsM"/>
    <property type="match status" value="1"/>
</dbReference>
<dbReference type="GO" id="GO:0005886">
    <property type="term" value="C:plasma membrane"/>
    <property type="evidence" value="ECO:0007669"/>
    <property type="project" value="UniProtKB-SubCell"/>
</dbReference>
<dbReference type="InterPro" id="IPR023229">
    <property type="entry name" value="T2SS_M_periplasmic_sf"/>
</dbReference>
<reference evidence="12" key="1">
    <citation type="submission" date="2015-10" db="EMBL/GenBank/DDBJ databases">
        <title>Description of Candidatus Tenderia electrophaga gen. nov, sp. nov., an Uncultivated Electroautotroph from a Biocathode Enrichment.</title>
        <authorList>
            <person name="Eddie B.J."/>
            <person name="Malanoski A.P."/>
            <person name="Wang Z."/>
            <person name="Hall R.J."/>
            <person name="Oh S.D."/>
            <person name="Heiner C."/>
            <person name="Lin B."/>
            <person name="Strycharz-Glaven S.M."/>
        </authorList>
    </citation>
    <scope>NUCLEOTIDE SEQUENCE [LARGE SCALE GENOMIC DNA]</scope>
    <source>
        <strain evidence="12">NRL1</strain>
    </source>
</reference>
<evidence type="ECO:0000256" key="8">
    <source>
        <dbReference type="ARBA" id="ARBA00022989"/>
    </source>
</evidence>
<organism evidence="12 13">
    <name type="scientific">Candidatus Tenderia electrophaga</name>
    <dbReference type="NCBI Taxonomy" id="1748243"/>
    <lineage>
        <taxon>Bacteria</taxon>
        <taxon>Pseudomonadati</taxon>
        <taxon>Pseudomonadota</taxon>
        <taxon>Gammaproteobacteria</taxon>
        <taxon>Candidatus Tenderiales</taxon>
        <taxon>Candidatus Tenderiaceae</taxon>
        <taxon>Candidatus Tenderia</taxon>
    </lineage>
</organism>
<evidence type="ECO:0000256" key="9">
    <source>
        <dbReference type="ARBA" id="ARBA00023136"/>
    </source>
</evidence>
<keyword evidence="3 10" id="KW-0813">Transport</keyword>
<protein>
    <recommendedName>
        <fullName evidence="10">Type II secretion system protein M</fullName>
        <shortName evidence="10">T2SS protein M</shortName>
    </recommendedName>
    <alternativeName>
        <fullName evidence="10">General secretion pathway protein M</fullName>
    </alternativeName>
</protein>
<dbReference type="KEGG" id="tee:Tel_14790"/>
<keyword evidence="13" id="KW-1185">Reference proteome</keyword>
<keyword evidence="7 10" id="KW-0653">Protein transport</keyword>
<evidence type="ECO:0000256" key="4">
    <source>
        <dbReference type="ARBA" id="ARBA00022475"/>
    </source>
</evidence>
<evidence type="ECO:0000256" key="10">
    <source>
        <dbReference type="PIRNR" id="PIRNR006291"/>
    </source>
</evidence>
<comment type="function">
    <text evidence="10">Inner membrane component of the type II secretion system required for the energy-dependent secretion of extracellular factors such as proteases and toxins from the periplasm.</text>
</comment>
<dbReference type="GO" id="GO:0015627">
    <property type="term" value="C:type II protein secretion system complex"/>
    <property type="evidence" value="ECO:0007669"/>
    <property type="project" value="InterPro"/>
</dbReference>
<evidence type="ECO:0000256" key="3">
    <source>
        <dbReference type="ARBA" id="ARBA00022448"/>
    </source>
</evidence>
<evidence type="ECO:0000313" key="13">
    <source>
        <dbReference type="Proteomes" id="UP000055136"/>
    </source>
</evidence>